<organism evidence="2 3">
    <name type="scientific">Brevundimonas diminuta</name>
    <name type="common">Pseudomonas diminuta</name>
    <dbReference type="NCBI Taxonomy" id="293"/>
    <lineage>
        <taxon>Bacteria</taxon>
        <taxon>Pseudomonadati</taxon>
        <taxon>Pseudomonadota</taxon>
        <taxon>Alphaproteobacteria</taxon>
        <taxon>Caulobacterales</taxon>
        <taxon>Caulobacteraceae</taxon>
        <taxon>Brevundimonas</taxon>
    </lineage>
</organism>
<reference evidence="2 3" key="1">
    <citation type="submission" date="2017-06" db="EMBL/GenBank/DDBJ databases">
        <title>Biodegradation of gentamicin by bacterial consortia AMQD4 in synthetic medium and raw gentamicin sewage.</title>
        <authorList>
            <person name="Chang H."/>
            <person name="Feng Y."/>
            <person name="Li Z."/>
            <person name="Xue J."/>
            <person name="Cheng D."/>
        </authorList>
    </citation>
    <scope>NUCLEOTIDE SEQUENCE [LARGE SCALE GENOMIC DNA]</scope>
    <source>
        <strain evidence="2 3">BZC3</strain>
    </source>
</reference>
<dbReference type="Proteomes" id="UP000197024">
    <property type="component" value="Chromosome"/>
</dbReference>
<dbReference type="EMBL" id="CP021995">
    <property type="protein sequence ID" value="ASD27913.1"/>
    <property type="molecule type" value="Genomic_DNA"/>
</dbReference>
<proteinExistence type="predicted"/>
<dbReference type="RefSeq" id="WP_088411421.1">
    <property type="nucleotide sequence ID" value="NZ_CP021995.1"/>
</dbReference>
<gene>
    <name evidence="2" type="ORF">CD943_14085</name>
</gene>
<reference evidence="2 3" key="2">
    <citation type="submission" date="2017-06" db="EMBL/GenBank/DDBJ databases">
        <authorList>
            <person name="Kim H.J."/>
            <person name="Triplett B.A."/>
        </authorList>
    </citation>
    <scope>NUCLEOTIDE SEQUENCE [LARGE SCALE GENOMIC DNA]</scope>
    <source>
        <strain evidence="2 3">BZC3</strain>
    </source>
</reference>
<sequence>MRKFTLLLALLVMVPTAVEAQARRQRVPDPDPQHRATDWVPLSQSMTELLNAGWKIISHTNYRTEMYNPNTESFSFILTNGDRYVLCMIDDPVMNNSTSKCRALN</sequence>
<dbReference type="AlphaFoldDB" id="A0A1Z3M0D8"/>
<name>A0A1Z3M0D8_BREDI</name>
<dbReference type="STRING" id="293.GCA_000988015_00916"/>
<protein>
    <submittedName>
        <fullName evidence="2">Uncharacterized protein</fullName>
    </submittedName>
</protein>
<accession>A0A1Z3M0D8</accession>
<feature type="chain" id="PRO_5012644853" evidence="1">
    <location>
        <begin position="21"/>
        <end position="105"/>
    </location>
</feature>
<evidence type="ECO:0000313" key="3">
    <source>
        <dbReference type="Proteomes" id="UP000197024"/>
    </source>
</evidence>
<keyword evidence="1" id="KW-0732">Signal</keyword>
<evidence type="ECO:0000313" key="2">
    <source>
        <dbReference type="EMBL" id="ASD27913.1"/>
    </source>
</evidence>
<evidence type="ECO:0000256" key="1">
    <source>
        <dbReference type="SAM" id="SignalP"/>
    </source>
</evidence>
<feature type="signal peptide" evidence="1">
    <location>
        <begin position="1"/>
        <end position="20"/>
    </location>
</feature>